<sequence length="500" mass="55027">MRCVKANRLCEGYDDPDALVAQPKKPRGLAPLAPRPGAGAGAGAGSVPQGADVRILMTPGVEAALFRHQRQWDAFQVFVVNHEQGDTILRDGMGVMMLQCSHSETALREVCSGIGALVRVLGHHIFDEEPMDADYSQALEHYGRGAKAVVSAGTAADNLPSVILTSFLFVTFDMIAGNVASAVKHHNHAVAMMEQYVDVRVEREGVPLERLRFSRLETGMYEWLLRHDTHPWALGFGGPECLRTIAPARRFPHCRHRHTMRDIPEAFDAIAQATSWWYVAQHAMLHCLHEIKLKTKAKTKTKVPKGGDEEDGSSAASSLWGECVAILQSWRASFAPLLQAARRHRDRSYRRWFKAMTLETLYVETLAAVHARRPGNGSADVLVPPAAVAASPLYVEMIRHAVRLAEALGPFNGVETLVEENDIVRPLACVQFKTRDPAVVRELTGALRRLGGGTGIAESLLYMREFRGQGRPLKGLERGWGFAMTSAGMTMGAELLDYLD</sequence>
<evidence type="ECO:0000256" key="5">
    <source>
        <dbReference type="ARBA" id="ARBA00023163"/>
    </source>
</evidence>
<gene>
    <name evidence="8" type="ORF">LY79DRAFT_587753</name>
</gene>
<keyword evidence="9" id="KW-1185">Reference proteome</keyword>
<keyword evidence="3" id="KW-0805">Transcription regulation</keyword>
<accession>A0AAD8Q6X8</accession>
<dbReference type="Proteomes" id="UP001230504">
    <property type="component" value="Unassembled WGS sequence"/>
</dbReference>
<dbReference type="EMBL" id="JAHLJV010000010">
    <property type="protein sequence ID" value="KAK1596917.1"/>
    <property type="molecule type" value="Genomic_DNA"/>
</dbReference>
<evidence type="ECO:0008006" key="10">
    <source>
        <dbReference type="Google" id="ProtNLM"/>
    </source>
</evidence>
<protein>
    <recommendedName>
        <fullName evidence="10">C6 zinc finger domain-containing protein</fullName>
    </recommendedName>
</protein>
<evidence type="ECO:0000256" key="3">
    <source>
        <dbReference type="ARBA" id="ARBA00023015"/>
    </source>
</evidence>
<dbReference type="PANTHER" id="PTHR36206:SF12">
    <property type="entry name" value="ASPERCRYPTIN BIOSYNTHESIS CLUSTER-SPECIFIC TRANSCRIPTION REGULATOR ATNN-RELATED"/>
    <property type="match status" value="1"/>
</dbReference>
<evidence type="ECO:0000313" key="8">
    <source>
        <dbReference type="EMBL" id="KAK1596917.1"/>
    </source>
</evidence>
<dbReference type="GO" id="GO:0003677">
    <property type="term" value="F:DNA binding"/>
    <property type="evidence" value="ECO:0007669"/>
    <property type="project" value="UniProtKB-KW"/>
</dbReference>
<name>A0AAD8Q6X8_9PEZI</name>
<comment type="caution">
    <text evidence="8">The sequence shown here is derived from an EMBL/GenBank/DDBJ whole genome shotgun (WGS) entry which is preliminary data.</text>
</comment>
<keyword evidence="1" id="KW-0479">Metal-binding</keyword>
<evidence type="ECO:0000256" key="1">
    <source>
        <dbReference type="ARBA" id="ARBA00022723"/>
    </source>
</evidence>
<keyword evidence="2" id="KW-0862">Zinc</keyword>
<keyword evidence="6" id="KW-0539">Nucleus</keyword>
<evidence type="ECO:0000256" key="7">
    <source>
        <dbReference type="SAM" id="MobiDB-lite"/>
    </source>
</evidence>
<evidence type="ECO:0000256" key="6">
    <source>
        <dbReference type="ARBA" id="ARBA00023242"/>
    </source>
</evidence>
<keyword evidence="5" id="KW-0804">Transcription</keyword>
<evidence type="ECO:0000256" key="4">
    <source>
        <dbReference type="ARBA" id="ARBA00023125"/>
    </source>
</evidence>
<dbReference type="AlphaFoldDB" id="A0AAD8Q6X8"/>
<dbReference type="PANTHER" id="PTHR36206">
    <property type="entry name" value="ASPERCRYPTIN BIOSYNTHESIS CLUSTER-SPECIFIC TRANSCRIPTION REGULATOR ATNN-RELATED"/>
    <property type="match status" value="1"/>
</dbReference>
<reference evidence="8" key="1">
    <citation type="submission" date="2021-06" db="EMBL/GenBank/DDBJ databases">
        <title>Comparative genomics, transcriptomics and evolutionary studies reveal genomic signatures of adaptation to plant cell wall in hemibiotrophic fungi.</title>
        <authorList>
            <consortium name="DOE Joint Genome Institute"/>
            <person name="Baroncelli R."/>
            <person name="Diaz J.F."/>
            <person name="Benocci T."/>
            <person name="Peng M."/>
            <person name="Battaglia E."/>
            <person name="Haridas S."/>
            <person name="Andreopoulos W."/>
            <person name="Labutti K."/>
            <person name="Pangilinan J."/>
            <person name="Floch G.L."/>
            <person name="Makela M.R."/>
            <person name="Henrissat B."/>
            <person name="Grigoriev I.V."/>
            <person name="Crouch J.A."/>
            <person name="De Vries R.P."/>
            <person name="Sukno S.A."/>
            <person name="Thon M.R."/>
        </authorList>
    </citation>
    <scope>NUCLEOTIDE SEQUENCE</scope>
    <source>
        <strain evidence="8">CBS 125086</strain>
    </source>
</reference>
<dbReference type="InterPro" id="IPR052360">
    <property type="entry name" value="Transcr_Regulatory_Proteins"/>
</dbReference>
<dbReference type="RefSeq" id="XP_060417754.1">
    <property type="nucleotide sequence ID" value="XM_060560811.1"/>
</dbReference>
<evidence type="ECO:0000313" key="9">
    <source>
        <dbReference type="Proteomes" id="UP001230504"/>
    </source>
</evidence>
<feature type="compositionally biased region" description="Low complexity" evidence="7">
    <location>
        <begin position="28"/>
        <end position="37"/>
    </location>
</feature>
<evidence type="ECO:0000256" key="2">
    <source>
        <dbReference type="ARBA" id="ARBA00022833"/>
    </source>
</evidence>
<dbReference type="GO" id="GO:0046872">
    <property type="term" value="F:metal ion binding"/>
    <property type="evidence" value="ECO:0007669"/>
    <property type="project" value="UniProtKB-KW"/>
</dbReference>
<keyword evidence="4" id="KW-0238">DNA-binding</keyword>
<feature type="region of interest" description="Disordered" evidence="7">
    <location>
        <begin position="21"/>
        <end position="45"/>
    </location>
</feature>
<dbReference type="GeneID" id="85445051"/>
<organism evidence="8 9">
    <name type="scientific">Colletotrichum navitas</name>
    <dbReference type="NCBI Taxonomy" id="681940"/>
    <lineage>
        <taxon>Eukaryota</taxon>
        <taxon>Fungi</taxon>
        <taxon>Dikarya</taxon>
        <taxon>Ascomycota</taxon>
        <taxon>Pezizomycotina</taxon>
        <taxon>Sordariomycetes</taxon>
        <taxon>Hypocreomycetidae</taxon>
        <taxon>Glomerellales</taxon>
        <taxon>Glomerellaceae</taxon>
        <taxon>Colletotrichum</taxon>
        <taxon>Colletotrichum graminicola species complex</taxon>
    </lineage>
</organism>
<proteinExistence type="predicted"/>